<dbReference type="InterPro" id="IPR036390">
    <property type="entry name" value="WH_DNA-bd_sf"/>
</dbReference>
<dbReference type="SMART" id="SM00347">
    <property type="entry name" value="HTH_MARR"/>
    <property type="match status" value="1"/>
</dbReference>
<evidence type="ECO:0000256" key="3">
    <source>
        <dbReference type="ARBA" id="ARBA00023163"/>
    </source>
</evidence>
<dbReference type="InterPro" id="IPR000835">
    <property type="entry name" value="HTH_MarR-typ"/>
</dbReference>
<keyword evidence="2" id="KW-0238">DNA-binding</keyword>
<sequence length="135" mass="15909">MSENIGRLLKQASNQLSRRFDEFAQQYDLTGVQMSIIDYLGRHRAEPVLQRDIELEFAIQRSTTTLILQRMEKKQLLTRQVAPNDARQKTIRLTDKALQLESVVRGYIDQQEQQLCTDFSATELRIFTKMLHYYL</sequence>
<dbReference type="PANTHER" id="PTHR42756">
    <property type="entry name" value="TRANSCRIPTIONAL REGULATOR, MARR"/>
    <property type="match status" value="1"/>
</dbReference>
<dbReference type="PRINTS" id="PR00598">
    <property type="entry name" value="HTHMARR"/>
</dbReference>
<organism evidence="5 6">
    <name type="scientific">Loigolactobacillus coryniformis</name>
    <dbReference type="NCBI Taxonomy" id="1610"/>
    <lineage>
        <taxon>Bacteria</taxon>
        <taxon>Bacillati</taxon>
        <taxon>Bacillota</taxon>
        <taxon>Bacilli</taxon>
        <taxon>Lactobacillales</taxon>
        <taxon>Lactobacillaceae</taxon>
        <taxon>Loigolactobacillus</taxon>
    </lineage>
</organism>
<keyword evidence="3" id="KW-0804">Transcription</keyword>
<proteinExistence type="predicted"/>
<reference evidence="5 6" key="1">
    <citation type="submission" date="2019-06" db="EMBL/GenBank/DDBJ databases">
        <title>Genome analyses of bacteria isolated from kimchi.</title>
        <authorList>
            <person name="Lee S."/>
            <person name="Ahn S."/>
            <person name="Roh S."/>
        </authorList>
    </citation>
    <scope>NUCLEOTIDE SEQUENCE [LARGE SCALE GENOMIC DNA]</scope>
    <source>
        <strain evidence="5 6">CBA3616</strain>
    </source>
</reference>
<dbReference type="PROSITE" id="PS50995">
    <property type="entry name" value="HTH_MARR_2"/>
    <property type="match status" value="1"/>
</dbReference>
<name>A0A5B8TG39_9LACO</name>
<feature type="domain" description="HTH marR-type" evidence="4">
    <location>
        <begin position="2"/>
        <end position="135"/>
    </location>
</feature>
<dbReference type="Proteomes" id="UP000321772">
    <property type="component" value="Chromosome"/>
</dbReference>
<dbReference type="RefSeq" id="WP_146989410.1">
    <property type="nucleotide sequence ID" value="NZ_CP042392.1"/>
</dbReference>
<accession>A0A5B8TG39</accession>
<dbReference type="SUPFAM" id="SSF46785">
    <property type="entry name" value="Winged helix' DNA-binding domain"/>
    <property type="match status" value="1"/>
</dbReference>
<dbReference type="GO" id="GO:0003700">
    <property type="term" value="F:DNA-binding transcription factor activity"/>
    <property type="evidence" value="ECO:0007669"/>
    <property type="project" value="InterPro"/>
</dbReference>
<dbReference type="GO" id="GO:0003677">
    <property type="term" value="F:DNA binding"/>
    <property type="evidence" value="ECO:0007669"/>
    <property type="project" value="UniProtKB-KW"/>
</dbReference>
<evidence type="ECO:0000259" key="4">
    <source>
        <dbReference type="PROSITE" id="PS50995"/>
    </source>
</evidence>
<dbReference type="EMBL" id="CP042392">
    <property type="protein sequence ID" value="QEA53190.1"/>
    <property type="molecule type" value="Genomic_DNA"/>
</dbReference>
<dbReference type="PANTHER" id="PTHR42756:SF1">
    <property type="entry name" value="TRANSCRIPTIONAL REPRESSOR OF EMRAB OPERON"/>
    <property type="match status" value="1"/>
</dbReference>
<dbReference type="Gene3D" id="1.10.10.10">
    <property type="entry name" value="Winged helix-like DNA-binding domain superfamily/Winged helix DNA-binding domain"/>
    <property type="match status" value="1"/>
</dbReference>
<evidence type="ECO:0000313" key="5">
    <source>
        <dbReference type="EMBL" id="QEA53190.1"/>
    </source>
</evidence>
<dbReference type="AlphaFoldDB" id="A0A5B8TG39"/>
<evidence type="ECO:0000313" key="6">
    <source>
        <dbReference type="Proteomes" id="UP000321772"/>
    </source>
</evidence>
<protein>
    <submittedName>
        <fullName evidence="5">MarR family transcriptional regulator</fullName>
    </submittedName>
</protein>
<evidence type="ECO:0000256" key="1">
    <source>
        <dbReference type="ARBA" id="ARBA00023015"/>
    </source>
</evidence>
<dbReference type="InterPro" id="IPR036388">
    <property type="entry name" value="WH-like_DNA-bd_sf"/>
</dbReference>
<evidence type="ECO:0000256" key="2">
    <source>
        <dbReference type="ARBA" id="ARBA00023125"/>
    </source>
</evidence>
<gene>
    <name evidence="5" type="ORF">FGL77_07680</name>
</gene>
<dbReference type="Pfam" id="PF12802">
    <property type="entry name" value="MarR_2"/>
    <property type="match status" value="1"/>
</dbReference>
<keyword evidence="1" id="KW-0805">Transcription regulation</keyword>